<dbReference type="Pfam" id="PF16916">
    <property type="entry name" value="ZT_dimer"/>
    <property type="match status" value="1"/>
</dbReference>
<dbReference type="InterPro" id="IPR036837">
    <property type="entry name" value="Cation_efflux_CTD_sf"/>
</dbReference>
<dbReference type="Pfam" id="PF01545">
    <property type="entry name" value="Cation_efflux"/>
    <property type="match status" value="1"/>
</dbReference>
<dbReference type="SUPFAM" id="SSF160240">
    <property type="entry name" value="Cation efflux protein cytoplasmic domain-like"/>
    <property type="match status" value="1"/>
</dbReference>
<evidence type="ECO:0000256" key="1">
    <source>
        <dbReference type="ARBA" id="ARBA00004141"/>
    </source>
</evidence>
<feature type="transmembrane region" description="Helical" evidence="7">
    <location>
        <begin position="66"/>
        <end position="85"/>
    </location>
</feature>
<dbReference type="Gene3D" id="3.30.70.1350">
    <property type="entry name" value="Cation efflux protein, cytoplasmic domain"/>
    <property type="match status" value="1"/>
</dbReference>
<comment type="caution">
    <text evidence="10">The sequence shown here is derived from an EMBL/GenBank/DDBJ whole genome shotgun (WGS) entry which is preliminary data.</text>
</comment>
<evidence type="ECO:0000256" key="4">
    <source>
        <dbReference type="ARBA" id="ARBA00022692"/>
    </source>
</evidence>
<feature type="domain" description="Cation efflux protein transmembrane" evidence="8">
    <location>
        <begin position="8"/>
        <end position="197"/>
    </location>
</feature>
<evidence type="ECO:0000256" key="5">
    <source>
        <dbReference type="ARBA" id="ARBA00022989"/>
    </source>
</evidence>
<feature type="domain" description="Cation efflux protein cytoplasmic" evidence="9">
    <location>
        <begin position="202"/>
        <end position="277"/>
    </location>
</feature>
<accession>A0A7C5SXY1</accession>
<dbReference type="Gene3D" id="1.20.1510.10">
    <property type="entry name" value="Cation efflux protein transmembrane domain"/>
    <property type="match status" value="1"/>
</dbReference>
<dbReference type="Gene3D" id="3.30.420.130">
    <property type="entry name" value="Dinitrogenase iron-molybdenum cofactor biosynthesis domain"/>
    <property type="match status" value="1"/>
</dbReference>
<keyword evidence="5 7" id="KW-1133">Transmembrane helix</keyword>
<feature type="transmembrane region" description="Helical" evidence="7">
    <location>
        <begin position="105"/>
        <end position="126"/>
    </location>
</feature>
<dbReference type="GO" id="GO:0006882">
    <property type="term" value="P:intracellular zinc ion homeostasis"/>
    <property type="evidence" value="ECO:0007669"/>
    <property type="project" value="TreeGrafter"/>
</dbReference>
<dbReference type="InterPro" id="IPR050291">
    <property type="entry name" value="CDF_Transporter"/>
</dbReference>
<keyword evidence="3" id="KW-0813">Transport</keyword>
<dbReference type="InterPro" id="IPR027470">
    <property type="entry name" value="Cation_efflux_CTD"/>
</dbReference>
<dbReference type="PANTHER" id="PTHR43840">
    <property type="entry name" value="MITOCHONDRIAL METAL TRANSPORTER 1-RELATED"/>
    <property type="match status" value="1"/>
</dbReference>
<evidence type="ECO:0000259" key="8">
    <source>
        <dbReference type="Pfam" id="PF01545"/>
    </source>
</evidence>
<name>A0A7C5SXY1_9AQUI</name>
<dbReference type="AlphaFoldDB" id="A0A7C5SXY1"/>
<evidence type="ECO:0000259" key="9">
    <source>
        <dbReference type="Pfam" id="PF16916"/>
    </source>
</evidence>
<dbReference type="EMBL" id="DSAC01000037">
    <property type="protein sequence ID" value="HHO73600.1"/>
    <property type="molecule type" value="Genomic_DNA"/>
</dbReference>
<dbReference type="NCBIfam" id="TIGR01297">
    <property type="entry name" value="CDF"/>
    <property type="match status" value="1"/>
</dbReference>
<dbReference type="GO" id="GO:0015341">
    <property type="term" value="F:zinc efflux antiporter activity"/>
    <property type="evidence" value="ECO:0007669"/>
    <property type="project" value="TreeGrafter"/>
</dbReference>
<keyword evidence="6 7" id="KW-0472">Membrane</keyword>
<dbReference type="GO" id="GO:0005886">
    <property type="term" value="C:plasma membrane"/>
    <property type="evidence" value="ECO:0007669"/>
    <property type="project" value="TreeGrafter"/>
</dbReference>
<evidence type="ECO:0000256" key="7">
    <source>
        <dbReference type="SAM" id="Phobius"/>
    </source>
</evidence>
<dbReference type="InterPro" id="IPR058533">
    <property type="entry name" value="Cation_efflux_TM"/>
</dbReference>
<dbReference type="SUPFAM" id="SSF161111">
    <property type="entry name" value="Cation efflux protein transmembrane domain-like"/>
    <property type="match status" value="1"/>
</dbReference>
<evidence type="ECO:0000313" key="10">
    <source>
        <dbReference type="EMBL" id="HHO73600.1"/>
    </source>
</evidence>
<feature type="transmembrane region" description="Helical" evidence="7">
    <location>
        <begin position="172"/>
        <end position="189"/>
    </location>
</feature>
<sequence>MSKEHWALIALLVNLLLSLAKFIGGVLSGSLALIGESFHSLSDSFASVITYISIKFSNKRNERFPYGLYKLENLASVVISLFLFLASYEIIKRAFSESVEIKEEFWGVGAGIVVFSLFSSLSLSMLERWAGKRYNSPALIADSYHTLTDAFGSSLVLLSFVSAKLGYQLDRYFAMAVSLLILWTAISILKREFAVLLDVSADEKTLERIRQIILAFENIKEIKHLYVRSSGGRLFADITVAVEGWNFHHIHQTVDALEERLKREIPELEMVFIHYEPMGGMKPKVGVLLDEEQKVSSHFENTKYLAIFSDGKRELLKEISGGEREISQILAENGVNIVVCGWHPEDQTARLNLSRAGIFVWETEEKNPYIALSQIVKSIREFKDG</sequence>
<reference evidence="10" key="1">
    <citation type="journal article" date="2020" name="mSystems">
        <title>Genome- and Community-Level Interaction Insights into Carbon Utilization and Element Cycling Functions of Hydrothermarchaeota in Hydrothermal Sediment.</title>
        <authorList>
            <person name="Zhou Z."/>
            <person name="Liu Y."/>
            <person name="Xu W."/>
            <person name="Pan J."/>
            <person name="Luo Z.H."/>
            <person name="Li M."/>
        </authorList>
    </citation>
    <scope>NUCLEOTIDE SEQUENCE [LARGE SCALE GENOMIC DNA]</scope>
    <source>
        <strain evidence="10">SpSt-114</strain>
    </source>
</reference>
<feature type="transmembrane region" description="Helical" evidence="7">
    <location>
        <begin position="147"/>
        <end position="166"/>
    </location>
</feature>
<organism evidence="10">
    <name type="scientific">Thermocrinis ruber</name>
    <dbReference type="NCBI Taxonomy" id="75906"/>
    <lineage>
        <taxon>Bacteria</taxon>
        <taxon>Pseudomonadati</taxon>
        <taxon>Aquificota</taxon>
        <taxon>Aquificia</taxon>
        <taxon>Aquificales</taxon>
        <taxon>Aquificaceae</taxon>
        <taxon>Thermocrinis</taxon>
    </lineage>
</organism>
<protein>
    <submittedName>
        <fullName evidence="10">Cation diffusion facilitator family transporter</fullName>
    </submittedName>
</protein>
<dbReference type="InterPro" id="IPR036105">
    <property type="entry name" value="DiNase_FeMo-co_biosyn_sf"/>
</dbReference>
<dbReference type="GO" id="GO:0015086">
    <property type="term" value="F:cadmium ion transmembrane transporter activity"/>
    <property type="evidence" value="ECO:0007669"/>
    <property type="project" value="TreeGrafter"/>
</dbReference>
<evidence type="ECO:0000256" key="2">
    <source>
        <dbReference type="ARBA" id="ARBA00008114"/>
    </source>
</evidence>
<gene>
    <name evidence="10" type="ORF">ENN04_03075</name>
</gene>
<proteinExistence type="inferred from homology"/>
<comment type="subcellular location">
    <subcellularLocation>
        <location evidence="1">Membrane</location>
        <topology evidence="1">Multi-pass membrane protein</topology>
    </subcellularLocation>
</comment>
<evidence type="ECO:0000256" key="6">
    <source>
        <dbReference type="ARBA" id="ARBA00023136"/>
    </source>
</evidence>
<evidence type="ECO:0000256" key="3">
    <source>
        <dbReference type="ARBA" id="ARBA00022448"/>
    </source>
</evidence>
<keyword evidence="4 7" id="KW-0812">Transmembrane</keyword>
<dbReference type="PANTHER" id="PTHR43840:SF15">
    <property type="entry name" value="MITOCHONDRIAL METAL TRANSPORTER 1-RELATED"/>
    <property type="match status" value="1"/>
</dbReference>
<dbReference type="InterPro" id="IPR002524">
    <property type="entry name" value="Cation_efflux"/>
</dbReference>
<dbReference type="InterPro" id="IPR027469">
    <property type="entry name" value="Cation_efflux_TMD_sf"/>
</dbReference>
<dbReference type="GO" id="GO:0015093">
    <property type="term" value="F:ferrous iron transmembrane transporter activity"/>
    <property type="evidence" value="ECO:0007669"/>
    <property type="project" value="TreeGrafter"/>
</dbReference>
<comment type="similarity">
    <text evidence="2">Belongs to the cation diffusion facilitator (CDF) transporter (TC 2.A.4) family.</text>
</comment>